<protein>
    <recommendedName>
        <fullName evidence="2">TauD/TfdA-like domain-containing protein</fullName>
    </recommendedName>
</protein>
<dbReference type="Gene3D" id="3.60.130.10">
    <property type="entry name" value="Clavaminate synthase-like"/>
    <property type="match status" value="1"/>
</dbReference>
<dbReference type="InterPro" id="IPR003819">
    <property type="entry name" value="TauD/TfdA-like"/>
</dbReference>
<evidence type="ECO:0000313" key="3">
    <source>
        <dbReference type="EMBL" id="GGC71667.1"/>
    </source>
</evidence>
<gene>
    <name evidence="3" type="ORF">GCM10011400_69630</name>
</gene>
<dbReference type="Pfam" id="PF02668">
    <property type="entry name" value="TauD"/>
    <property type="match status" value="1"/>
</dbReference>
<evidence type="ECO:0000256" key="1">
    <source>
        <dbReference type="ARBA" id="ARBA00023002"/>
    </source>
</evidence>
<reference evidence="4" key="1">
    <citation type="journal article" date="2019" name="Int. J. Syst. Evol. Microbiol.">
        <title>The Global Catalogue of Microorganisms (GCM) 10K type strain sequencing project: providing services to taxonomists for standard genome sequencing and annotation.</title>
        <authorList>
            <consortium name="The Broad Institute Genomics Platform"/>
            <consortium name="The Broad Institute Genome Sequencing Center for Infectious Disease"/>
            <person name="Wu L."/>
            <person name="Ma J."/>
        </authorList>
    </citation>
    <scope>NUCLEOTIDE SEQUENCE [LARGE SCALE GENOMIC DNA]</scope>
    <source>
        <strain evidence="4">CGMCC 1.15103</strain>
    </source>
</reference>
<accession>A0ABQ1NCX1</accession>
<evidence type="ECO:0000259" key="2">
    <source>
        <dbReference type="Pfam" id="PF02668"/>
    </source>
</evidence>
<name>A0ABQ1NCX1_9BURK</name>
<sequence>MTFVDAYPQASILRGVTIPDVGGDTVLANTATAYDDLPPPLKALKALTPLTPLTPLTCALKAPGSMSPGVCRASMLSTRSVDGCMLRRRRFAIAEPRGDRET</sequence>
<dbReference type="SUPFAM" id="SSF51197">
    <property type="entry name" value="Clavaminate synthase-like"/>
    <property type="match status" value="1"/>
</dbReference>
<dbReference type="EMBL" id="BMHL01000021">
    <property type="protein sequence ID" value="GGC71667.1"/>
    <property type="molecule type" value="Genomic_DNA"/>
</dbReference>
<feature type="domain" description="TauD/TfdA-like" evidence="2">
    <location>
        <begin position="2"/>
        <end position="44"/>
    </location>
</feature>
<dbReference type="Proteomes" id="UP000602004">
    <property type="component" value="Unassembled WGS sequence"/>
</dbReference>
<dbReference type="InterPro" id="IPR042098">
    <property type="entry name" value="TauD-like_sf"/>
</dbReference>
<keyword evidence="4" id="KW-1185">Reference proteome</keyword>
<evidence type="ECO:0000313" key="4">
    <source>
        <dbReference type="Proteomes" id="UP000602004"/>
    </source>
</evidence>
<proteinExistence type="predicted"/>
<organism evidence="3 4">
    <name type="scientific">Paraburkholderia caffeinilytica</name>
    <dbReference type="NCBI Taxonomy" id="1761016"/>
    <lineage>
        <taxon>Bacteria</taxon>
        <taxon>Pseudomonadati</taxon>
        <taxon>Pseudomonadota</taxon>
        <taxon>Betaproteobacteria</taxon>
        <taxon>Burkholderiales</taxon>
        <taxon>Burkholderiaceae</taxon>
        <taxon>Paraburkholderia</taxon>
    </lineage>
</organism>
<comment type="caution">
    <text evidence="3">The sequence shown here is derived from an EMBL/GenBank/DDBJ whole genome shotgun (WGS) entry which is preliminary data.</text>
</comment>
<keyword evidence="1" id="KW-0560">Oxidoreductase</keyword>